<evidence type="ECO:0000313" key="1">
    <source>
        <dbReference type="EMBL" id="QOW42699.1"/>
    </source>
</evidence>
<proteinExistence type="predicted"/>
<dbReference type="EMBL" id="CP048654">
    <property type="protein sequence ID" value="QOW42699.1"/>
    <property type="molecule type" value="Genomic_DNA"/>
</dbReference>
<gene>
    <name evidence="1" type="ORF">G0027_07425</name>
</gene>
<sequence length="239" mass="28086">MKRFDGYTVLEIFAGNASLALVDSATFGLGAAFRNSMKESAEHIRQCNDALYQMRIATFLETVELCAEEVEFFLNENTDHLKLGLGIIRELETFLCDKQAEMSAINFRLLVQGKVDKPIFYKIQHVISRLNEYLLSQIERIKPDLSLRCRIKDEYADSYNDFFDLWFESETEHLKFQSVLQGYYLEEFQNLTIAQEFVGFEFLQQKANSLNAGQTQEHLLTYVRTNFFLWFYFKIYNLK</sequence>
<name>A0A7S6VPV4_9GAMM</name>
<dbReference type="AlphaFoldDB" id="A0A7S6VPV4"/>
<dbReference type="RefSeq" id="WP_095706001.1">
    <property type="nucleotide sequence ID" value="NZ_CP048654.1"/>
</dbReference>
<organism evidence="1 2">
    <name type="scientific">Acinetobacter indicus</name>
    <dbReference type="NCBI Taxonomy" id="756892"/>
    <lineage>
        <taxon>Bacteria</taxon>
        <taxon>Pseudomonadati</taxon>
        <taxon>Pseudomonadota</taxon>
        <taxon>Gammaproteobacteria</taxon>
        <taxon>Moraxellales</taxon>
        <taxon>Moraxellaceae</taxon>
        <taxon>Acinetobacter</taxon>
    </lineage>
</organism>
<dbReference type="Proteomes" id="UP000593812">
    <property type="component" value="Chromosome"/>
</dbReference>
<protein>
    <submittedName>
        <fullName evidence="1">Uncharacterized protein</fullName>
    </submittedName>
</protein>
<accession>A0A7S6VPV4</accession>
<evidence type="ECO:0000313" key="2">
    <source>
        <dbReference type="Proteomes" id="UP000593812"/>
    </source>
</evidence>
<reference evidence="1 2" key="1">
    <citation type="submission" date="2020-02" db="EMBL/GenBank/DDBJ databases">
        <title>Tigecycline-resistant Acinetobacter species from pigs and migratory birds.</title>
        <authorList>
            <person name="Chen C."/>
            <person name="Sun J."/>
            <person name="Liao X.-P."/>
            <person name="Liu Y.-H."/>
        </authorList>
    </citation>
    <scope>NUCLEOTIDE SEQUENCE [LARGE SCALE GENOMIC DNA]</scope>
    <source>
        <strain evidence="1 2">C15_T</strain>
    </source>
</reference>